<evidence type="ECO:0000256" key="2">
    <source>
        <dbReference type="ARBA" id="ARBA00008572"/>
    </source>
</evidence>
<reference evidence="9 10" key="1">
    <citation type="journal article" date="2024" name="Nat. Commun.">
        <title>Phylogenomics reveals the evolutionary origins of lichenization in chlorophyte algae.</title>
        <authorList>
            <person name="Puginier C."/>
            <person name="Libourel C."/>
            <person name="Otte J."/>
            <person name="Skaloud P."/>
            <person name="Haon M."/>
            <person name="Grisel S."/>
            <person name="Petersen M."/>
            <person name="Berrin J.G."/>
            <person name="Delaux P.M."/>
            <person name="Dal Grande F."/>
            <person name="Keller J."/>
        </authorList>
    </citation>
    <scope>NUCLEOTIDE SEQUENCE [LARGE SCALE GENOMIC DNA]</scope>
    <source>
        <strain evidence="9 10">SAG 2145</strain>
    </source>
</reference>
<comment type="caution">
    <text evidence="9">The sequence shown here is derived from an EMBL/GenBank/DDBJ whole genome shotgun (WGS) entry which is preliminary data.</text>
</comment>
<keyword evidence="5 7" id="KW-0472">Membrane</keyword>
<feature type="domain" description="Cationic amino acid transporter C-terminal" evidence="8">
    <location>
        <begin position="447"/>
        <end position="495"/>
    </location>
</feature>
<keyword evidence="4 7" id="KW-1133">Transmembrane helix</keyword>
<organism evidence="9 10">
    <name type="scientific">Apatococcus lobatus</name>
    <dbReference type="NCBI Taxonomy" id="904363"/>
    <lineage>
        <taxon>Eukaryota</taxon>
        <taxon>Viridiplantae</taxon>
        <taxon>Chlorophyta</taxon>
        <taxon>core chlorophytes</taxon>
        <taxon>Trebouxiophyceae</taxon>
        <taxon>Chlorellales</taxon>
        <taxon>Chlorellaceae</taxon>
        <taxon>Apatococcus</taxon>
    </lineage>
</organism>
<feature type="region of interest" description="Disordered" evidence="6">
    <location>
        <begin position="554"/>
        <end position="576"/>
    </location>
</feature>
<dbReference type="AlphaFoldDB" id="A0AAW1QIL5"/>
<comment type="subcellular location">
    <subcellularLocation>
        <location evidence="1">Membrane</location>
        <topology evidence="1">Multi-pass membrane protein</topology>
    </subcellularLocation>
</comment>
<keyword evidence="10" id="KW-1185">Reference proteome</keyword>
<feature type="transmembrane region" description="Helical" evidence="7">
    <location>
        <begin position="417"/>
        <end position="440"/>
    </location>
</feature>
<name>A0AAW1QIL5_9CHLO</name>
<evidence type="ECO:0000256" key="3">
    <source>
        <dbReference type="ARBA" id="ARBA00022692"/>
    </source>
</evidence>
<feature type="transmembrane region" description="Helical" evidence="7">
    <location>
        <begin position="447"/>
        <end position="468"/>
    </location>
</feature>
<keyword evidence="3 7" id="KW-0812">Transmembrane</keyword>
<feature type="transmembrane region" description="Helical" evidence="7">
    <location>
        <begin position="320"/>
        <end position="345"/>
    </location>
</feature>
<evidence type="ECO:0000313" key="10">
    <source>
        <dbReference type="Proteomes" id="UP001438707"/>
    </source>
</evidence>
<sequence length="592" mass="62710">MLLSADVQSRHPMKKVLGPISLTLLCLGHIIGSGIFVLTGVAAHTLAGPAVTISYGIGAAVAGLSALAFAELGTQYPLAGASYNYVLGTFGEFPAWLTVTTMAADSVLGGGAMARSWSSYLAVMCNRPSTFFQMPFHGFNLDFMAVGAVAAVTTILVLGSSHMAVVNGVGKVCLFLLIGMCLGFSYSHANPRNWDDFLPFGARGVFAGASVIYFSYGGYNACTNFAEEAKEPARDLPIALFTSLGVSSVVYILMACAITLMVPYKLIDLQAPFSVAFHTVHEPWLAQLVSIGAVIAIATVLIVSMAATTRDFLIMARHNLIPSWLAVVHPDLGTPYRVIIAYGLVKSVMALLTDFQTLAMLTSVGTLFVTGMVSAALLFHRYHKQGKGDVWPALARLLCVVASSLGFAIAFDQGLPHYVLGILALFWALSALSFFTLSVANWPEVGFAVPLAPILMSCSIFGDAFLLLSLGRLAIMRFFIVLGIVSVLYVIYGVHGATRHDAQLADYLAAREVQNDEEAQAIPSIKRQPEYAPSGTPVAEDCAEFLEGLLVSPDASSSLSSGSSSPPSLQLAASRPLPLASAHQIQATAHSQ</sequence>
<evidence type="ECO:0000256" key="7">
    <source>
        <dbReference type="SAM" id="Phobius"/>
    </source>
</evidence>
<dbReference type="GO" id="GO:0005886">
    <property type="term" value="C:plasma membrane"/>
    <property type="evidence" value="ECO:0007669"/>
    <property type="project" value="TreeGrafter"/>
</dbReference>
<feature type="transmembrane region" description="Helical" evidence="7">
    <location>
        <begin position="238"/>
        <end position="264"/>
    </location>
</feature>
<comment type="similarity">
    <text evidence="2">Belongs to the amino acid-polyamine-organocation (APC) superfamily. Cationic amino acid transporter (CAT) (TC 2.A.3.3) family.</text>
</comment>
<evidence type="ECO:0000256" key="5">
    <source>
        <dbReference type="ARBA" id="ARBA00023136"/>
    </source>
</evidence>
<evidence type="ECO:0000259" key="8">
    <source>
        <dbReference type="Pfam" id="PF13906"/>
    </source>
</evidence>
<dbReference type="InterPro" id="IPR002293">
    <property type="entry name" value="AA/rel_permease1"/>
</dbReference>
<proteinExistence type="inferred from homology"/>
<feature type="transmembrane region" description="Helical" evidence="7">
    <location>
        <begin position="50"/>
        <end position="70"/>
    </location>
</feature>
<accession>A0AAW1QIL5</accession>
<dbReference type="InterPro" id="IPR029485">
    <property type="entry name" value="CAT_C"/>
</dbReference>
<evidence type="ECO:0000256" key="6">
    <source>
        <dbReference type="SAM" id="MobiDB-lite"/>
    </source>
</evidence>
<feature type="transmembrane region" description="Helical" evidence="7">
    <location>
        <begin position="139"/>
        <end position="158"/>
    </location>
</feature>
<dbReference type="Pfam" id="PF13906">
    <property type="entry name" value="AA_permease_C"/>
    <property type="match status" value="1"/>
</dbReference>
<dbReference type="Gene3D" id="1.20.1740.10">
    <property type="entry name" value="Amino acid/polyamine transporter I"/>
    <property type="match status" value="1"/>
</dbReference>
<feature type="transmembrane region" description="Helical" evidence="7">
    <location>
        <begin position="20"/>
        <end position="43"/>
    </location>
</feature>
<feature type="transmembrane region" description="Helical" evidence="7">
    <location>
        <begin position="391"/>
        <end position="411"/>
    </location>
</feature>
<dbReference type="Pfam" id="PF13520">
    <property type="entry name" value="AA_permease_2"/>
    <property type="match status" value="1"/>
</dbReference>
<dbReference type="PANTHER" id="PTHR43243:SF41">
    <property type="entry name" value="CATIONIC AMINO ACID TRANSPORTER 7, CHLOROPLASTIC"/>
    <property type="match status" value="1"/>
</dbReference>
<evidence type="ECO:0000256" key="1">
    <source>
        <dbReference type="ARBA" id="ARBA00004141"/>
    </source>
</evidence>
<dbReference type="EMBL" id="JALJOS010000039">
    <property type="protein sequence ID" value="KAK9821276.1"/>
    <property type="molecule type" value="Genomic_DNA"/>
</dbReference>
<dbReference type="Proteomes" id="UP001438707">
    <property type="component" value="Unassembled WGS sequence"/>
</dbReference>
<feature type="transmembrane region" description="Helical" evidence="7">
    <location>
        <begin position="357"/>
        <end position="379"/>
    </location>
</feature>
<feature type="transmembrane region" description="Helical" evidence="7">
    <location>
        <begin position="474"/>
        <end position="494"/>
    </location>
</feature>
<protein>
    <recommendedName>
        <fullName evidence="8">Cationic amino acid transporter C-terminal domain-containing protein</fullName>
    </recommendedName>
</protein>
<dbReference type="PANTHER" id="PTHR43243">
    <property type="entry name" value="INNER MEMBRANE TRANSPORTER YGJI-RELATED"/>
    <property type="match status" value="1"/>
</dbReference>
<feature type="transmembrane region" description="Helical" evidence="7">
    <location>
        <begin position="165"/>
        <end position="186"/>
    </location>
</feature>
<gene>
    <name evidence="9" type="ORF">WJX74_007771</name>
</gene>
<feature type="transmembrane region" description="Helical" evidence="7">
    <location>
        <begin position="206"/>
        <end position="226"/>
    </location>
</feature>
<evidence type="ECO:0000256" key="4">
    <source>
        <dbReference type="ARBA" id="ARBA00022989"/>
    </source>
</evidence>
<evidence type="ECO:0000313" key="9">
    <source>
        <dbReference type="EMBL" id="KAK9821276.1"/>
    </source>
</evidence>
<feature type="transmembrane region" description="Helical" evidence="7">
    <location>
        <begin position="284"/>
        <end position="308"/>
    </location>
</feature>
<dbReference type="GO" id="GO:0015171">
    <property type="term" value="F:amino acid transmembrane transporter activity"/>
    <property type="evidence" value="ECO:0007669"/>
    <property type="project" value="TreeGrafter"/>
</dbReference>